<evidence type="ECO:0000313" key="2">
    <source>
        <dbReference type="EMBL" id="APA99818.1"/>
    </source>
</evidence>
<dbReference type="InterPro" id="IPR052336">
    <property type="entry name" value="MlaD_Phospholipid_Transporter"/>
</dbReference>
<name>A0ABC8AZT3_9NOCA</name>
<sequence>MNRKNAVSIAALLALLAFSVVAIGRQGVRWLPPADQRHAVLEVTDANGIATGSKLLLRGVPIGQVTAVRAAAERVEIEFGYRRNYRIPIDSDFRTESLSSLGESYVAVLPKSTAGPYFADDQHIRAQASTVPRTFGDLSAALTRMLNGIRPETMNSVVGELDSALPADIAVVHNLSRASVLLASTLLMNTGSIRDLLTDGQDVLARSNAVGPTIAETSEPARMLGINFATLAQTAIEMMQSNDYPRVVEVGPLTLFAKLQQFEDRIAPDARELADSALPGIRSATESAGMIDISRLLDSALAAVAAPGAVTLHVTTPR</sequence>
<accession>A0ABC8AZT3</accession>
<dbReference type="KEGG" id="nsr:NS506_05775"/>
<organism evidence="2 3">
    <name type="scientific">Nocardia seriolae</name>
    <dbReference type="NCBI Taxonomy" id="37332"/>
    <lineage>
        <taxon>Bacteria</taxon>
        <taxon>Bacillati</taxon>
        <taxon>Actinomycetota</taxon>
        <taxon>Actinomycetes</taxon>
        <taxon>Mycobacteriales</taxon>
        <taxon>Nocardiaceae</taxon>
        <taxon>Nocardia</taxon>
    </lineage>
</organism>
<dbReference type="EMBL" id="CP017839">
    <property type="protein sequence ID" value="APA99818.1"/>
    <property type="molecule type" value="Genomic_DNA"/>
</dbReference>
<dbReference type="PANTHER" id="PTHR33371">
    <property type="entry name" value="INTERMEMBRANE PHOSPHOLIPID TRANSPORT SYSTEM BINDING PROTEIN MLAD-RELATED"/>
    <property type="match status" value="1"/>
</dbReference>
<dbReference type="RefSeq" id="WP_071344335.1">
    <property type="nucleotide sequence ID" value="NZ_CP017839.1"/>
</dbReference>
<evidence type="ECO:0000313" key="3">
    <source>
        <dbReference type="Proteomes" id="UP000180166"/>
    </source>
</evidence>
<reference evidence="2 3" key="1">
    <citation type="submission" date="2016-10" db="EMBL/GenBank/DDBJ databases">
        <title>Genome sequence of Nocardia seriolae strain EM150506, isolated from Anguila japonica.</title>
        <authorList>
            <person name="Han H.-J."/>
        </authorList>
    </citation>
    <scope>NUCLEOTIDE SEQUENCE [LARGE SCALE GENOMIC DNA]</scope>
    <source>
        <strain evidence="2 3">EM150506</strain>
    </source>
</reference>
<dbReference type="PANTHER" id="PTHR33371:SF16">
    <property type="entry name" value="MCE-FAMILY PROTEIN MCE3F"/>
    <property type="match status" value="1"/>
</dbReference>
<dbReference type="AlphaFoldDB" id="A0ABC8AZT3"/>
<proteinExistence type="predicted"/>
<dbReference type="Proteomes" id="UP000180166">
    <property type="component" value="Chromosome"/>
</dbReference>
<evidence type="ECO:0000259" key="1">
    <source>
        <dbReference type="Pfam" id="PF02470"/>
    </source>
</evidence>
<feature type="domain" description="Mce/MlaD" evidence="1">
    <location>
        <begin position="38"/>
        <end position="110"/>
    </location>
</feature>
<dbReference type="InterPro" id="IPR003399">
    <property type="entry name" value="Mce/MlaD"/>
</dbReference>
<protein>
    <recommendedName>
        <fullName evidence="1">Mce/MlaD domain-containing protein</fullName>
    </recommendedName>
</protein>
<dbReference type="Pfam" id="PF02470">
    <property type="entry name" value="MlaD"/>
    <property type="match status" value="1"/>
</dbReference>
<gene>
    <name evidence="2" type="ORF">NS506_05775</name>
</gene>